<accession>A0A443SQU2</accession>
<dbReference type="AlphaFoldDB" id="A0A443SQU2"/>
<dbReference type="InterPro" id="IPR036322">
    <property type="entry name" value="WD40_repeat_dom_sf"/>
</dbReference>
<dbReference type="SMART" id="SM00706">
    <property type="entry name" value="TECPR"/>
    <property type="match status" value="4"/>
</dbReference>
<gene>
    <name evidence="2" type="ORF">B4U80_12689</name>
</gene>
<feature type="compositionally biased region" description="Low complexity" evidence="1">
    <location>
        <begin position="501"/>
        <end position="513"/>
    </location>
</feature>
<keyword evidence="3" id="KW-1185">Reference proteome</keyword>
<dbReference type="SUPFAM" id="SSF50978">
    <property type="entry name" value="WD40 repeat-like"/>
    <property type="match status" value="1"/>
</dbReference>
<dbReference type="Proteomes" id="UP000288716">
    <property type="component" value="Unassembled WGS sequence"/>
</dbReference>
<proteinExistence type="predicted"/>
<name>A0A443SQU2_9ACAR</name>
<dbReference type="VEuPathDB" id="VectorBase:LDEU002206"/>
<dbReference type="PANTHER" id="PTHR23287:SF16">
    <property type="entry name" value="TECTONIN BETA-PROPELLER REPEAT-CONTAINING PROTEIN 2"/>
    <property type="match status" value="1"/>
</dbReference>
<dbReference type="InterPro" id="IPR006624">
    <property type="entry name" value="Beta-propeller_rpt_TECPR"/>
</dbReference>
<organism evidence="2 3">
    <name type="scientific">Leptotrombidium deliense</name>
    <dbReference type="NCBI Taxonomy" id="299467"/>
    <lineage>
        <taxon>Eukaryota</taxon>
        <taxon>Metazoa</taxon>
        <taxon>Ecdysozoa</taxon>
        <taxon>Arthropoda</taxon>
        <taxon>Chelicerata</taxon>
        <taxon>Arachnida</taxon>
        <taxon>Acari</taxon>
        <taxon>Acariformes</taxon>
        <taxon>Trombidiformes</taxon>
        <taxon>Prostigmata</taxon>
        <taxon>Anystina</taxon>
        <taxon>Parasitengona</taxon>
        <taxon>Trombiculoidea</taxon>
        <taxon>Trombiculidae</taxon>
        <taxon>Leptotrombidium</taxon>
    </lineage>
</organism>
<evidence type="ECO:0000256" key="1">
    <source>
        <dbReference type="SAM" id="MobiDB-lite"/>
    </source>
</evidence>
<evidence type="ECO:0000313" key="3">
    <source>
        <dbReference type="Proteomes" id="UP000288716"/>
    </source>
</evidence>
<dbReference type="PANTHER" id="PTHR23287">
    <property type="entry name" value="RUBY-EYE2-LIKE PROTEIN"/>
    <property type="match status" value="1"/>
</dbReference>
<sequence length="904" mass="101525">MNDVNFIVDSFSFLHESIPSKVEVGLSLLSSKVTLTCFDVNERLLVFGSDCGVVYGFRRGEKATKKAHFRMAAVTTSITNVRLIECDLLAFSTGNQLVVYTLNNLQILYLWKNERNGHFVNITTFSAFMNPDLSLTLISGDKLGCVHKHQVSQSKAELLFEENESANVKHSHEVTQIEAADSETILVSTCSRSVIIKLESDKVCVTQIGKNARKVCGNYGAVFCGENLYAARPSLHLIKANKTDGNVVETFILKKAKDPPSFRYFCDVRCVNQAKPSSPQLGSLIVSPVFDCLISWNSRSFLVVDSDGRLLVKENNLMDLIDVKTSSTIGYEDIFLLFKNRSFLRLRRVVQNYCDSATRTPLDCVNRDLLQPNEAEYVSDDKSDISEQKTAPSFNISPFGQMGELKRIFNKLQNKLTGEVYTDKTFDVSSTETTSNSDVSECESRTSAVTDECSNDVLNEPLVVHKKYRRIKHKTERNKNAIDSQHILNVNEELMRTSEAVVEDSSSSASNHSTTDEEKVNFTSMQEGQSLVEDIDDVETRLSNILKAFRLGETCEDSESSVIAEDISPAEEILTISVNEQNRIKQEIYIAEDRTEVTETVDIYWNLVLEGSRNVNKMNILSLCASSYDDQIGVGYVWLSCLINKQVELYYLPSFKSIKSPASKSKIISIGVNTKQILVLFDDGNLYCRWGDSTKPLSNKWIPINVNRPQCKLCTISANNSNSVVWCCDYEGNSWLLKSTTSKTQLIPIRDDNEITIYFKAVVVAPQDSSLVWAISTDNYVYMRNGIFNENGIDDELIAGISWLKVEAPVVPKCIAVTAHSVWLLNDEGNRIFRRIGIEPPFDLLGNSWQEVRCPTLVNDCVKLISASLNDDIWLLTSCGSVWQHCQHPLTSLQEIESDWILVK</sequence>
<reference evidence="2 3" key="1">
    <citation type="journal article" date="2018" name="Gigascience">
        <title>Genomes of trombidid mites reveal novel predicted allergens and laterally-transferred genes associated with secondary metabolism.</title>
        <authorList>
            <person name="Dong X."/>
            <person name="Chaisiri K."/>
            <person name="Xia D."/>
            <person name="Armstrong S.D."/>
            <person name="Fang Y."/>
            <person name="Donnelly M.J."/>
            <person name="Kadowaki T."/>
            <person name="McGarry J.W."/>
            <person name="Darby A.C."/>
            <person name="Makepeace B.L."/>
        </authorList>
    </citation>
    <scope>NUCLEOTIDE SEQUENCE [LARGE SCALE GENOMIC DNA]</scope>
    <source>
        <strain evidence="2">UoL-UT</strain>
    </source>
</reference>
<comment type="caution">
    <text evidence="2">The sequence shown here is derived from an EMBL/GenBank/DDBJ whole genome shotgun (WGS) entry which is preliminary data.</text>
</comment>
<dbReference type="STRING" id="299467.A0A443SQU2"/>
<evidence type="ECO:0000313" key="2">
    <source>
        <dbReference type="EMBL" id="RWS29835.1"/>
    </source>
</evidence>
<dbReference type="EMBL" id="NCKV01000748">
    <property type="protein sequence ID" value="RWS29835.1"/>
    <property type="molecule type" value="Genomic_DNA"/>
</dbReference>
<feature type="region of interest" description="Disordered" evidence="1">
    <location>
        <begin position="501"/>
        <end position="521"/>
    </location>
</feature>
<protein>
    <submittedName>
        <fullName evidence="2">Tectonin beta-propeller repeat-containing protein 2-like protein</fullName>
    </submittedName>
</protein>
<dbReference type="OrthoDB" id="9930272at2759"/>